<evidence type="ECO:0000313" key="2">
    <source>
        <dbReference type="Proteomes" id="UP000023152"/>
    </source>
</evidence>
<accession>X6NQP1</accession>
<protein>
    <submittedName>
        <fullName evidence="1">Uncharacterized protein</fullName>
    </submittedName>
</protein>
<reference evidence="1 2" key="1">
    <citation type="journal article" date="2013" name="Curr. Biol.">
        <title>The Genome of the Foraminiferan Reticulomyxa filosa.</title>
        <authorList>
            <person name="Glockner G."/>
            <person name="Hulsmann N."/>
            <person name="Schleicher M."/>
            <person name="Noegel A.A."/>
            <person name="Eichinger L."/>
            <person name="Gallinger C."/>
            <person name="Pawlowski J."/>
            <person name="Sierra R."/>
            <person name="Euteneuer U."/>
            <person name="Pillet L."/>
            <person name="Moustafa A."/>
            <person name="Platzer M."/>
            <person name="Groth M."/>
            <person name="Szafranski K."/>
            <person name="Schliwa M."/>
        </authorList>
    </citation>
    <scope>NUCLEOTIDE SEQUENCE [LARGE SCALE GENOMIC DNA]</scope>
</reference>
<dbReference type="EMBL" id="ASPP01006723">
    <property type="protein sequence ID" value="ETO28326.1"/>
    <property type="molecule type" value="Genomic_DNA"/>
</dbReference>
<gene>
    <name evidence="1" type="ORF">RFI_08808</name>
</gene>
<keyword evidence="2" id="KW-1185">Reference proteome</keyword>
<comment type="caution">
    <text evidence="1">The sequence shown here is derived from an EMBL/GenBank/DDBJ whole genome shotgun (WGS) entry which is preliminary data.</text>
</comment>
<evidence type="ECO:0000313" key="1">
    <source>
        <dbReference type="EMBL" id="ETO28326.1"/>
    </source>
</evidence>
<proteinExistence type="predicted"/>
<organism evidence="1 2">
    <name type="scientific">Reticulomyxa filosa</name>
    <dbReference type="NCBI Taxonomy" id="46433"/>
    <lineage>
        <taxon>Eukaryota</taxon>
        <taxon>Sar</taxon>
        <taxon>Rhizaria</taxon>
        <taxon>Retaria</taxon>
        <taxon>Foraminifera</taxon>
        <taxon>Monothalamids</taxon>
        <taxon>Reticulomyxidae</taxon>
        <taxon>Reticulomyxa</taxon>
    </lineage>
</organism>
<dbReference type="Proteomes" id="UP000023152">
    <property type="component" value="Unassembled WGS sequence"/>
</dbReference>
<sequence>MHLKKKKNRKKPLANSASLFVAIANKNISSLCKTDWQRFDSKQSFEIQQASDFAPSAFFFLKKSVSRTKKKKKWQYKQTQTQQQQQLFKSIKSINQKKKKKIVSQVLIETGCLAEQCVLKQQGTLKLKKWSIEKMWSSYMQQGLYLLQV</sequence>
<dbReference type="AlphaFoldDB" id="X6NQP1"/>
<name>X6NQP1_RETFI</name>